<keyword evidence="2" id="KW-1185">Reference proteome</keyword>
<dbReference type="RefSeq" id="WP_026746137.1">
    <property type="nucleotide sequence ID" value="NZ_AP019823.1"/>
</dbReference>
<gene>
    <name evidence="1" type="ORF">JCM16775_1502</name>
</gene>
<dbReference type="AlphaFoldDB" id="A0A510JHK6"/>
<accession>A0A510JHK6</accession>
<proteinExistence type="predicted"/>
<dbReference type="EMBL" id="AP019823">
    <property type="protein sequence ID" value="BBM38792.1"/>
    <property type="molecule type" value="Genomic_DNA"/>
</dbReference>
<protein>
    <submittedName>
        <fullName evidence="1">Uncharacterized protein</fullName>
    </submittedName>
</protein>
<evidence type="ECO:0000313" key="2">
    <source>
        <dbReference type="Proteomes" id="UP000321892"/>
    </source>
</evidence>
<name>A0A510JHK6_9FUSO</name>
<sequence>MEKEKRDELYEKYVKLLNKSKKLEFIDKNHNGSVFELKSDYINSKLCLTLFPMYKNLQIDLSYCEDEIGLSLFYEADRDNWIGIYSAAGDECENYEEAKKQLKKFETLEFFREVLIPEVVEIFNKVGIQWKVMEKFLLKEYKESFYYDNLQCYTFNVVFLEE</sequence>
<dbReference type="Proteomes" id="UP000321892">
    <property type="component" value="Chromosome"/>
</dbReference>
<dbReference type="KEGG" id="lhf:JCM16775_1502"/>
<organism evidence="1 2">
    <name type="scientific">Leptotrichia hofstadii</name>
    <dbReference type="NCBI Taxonomy" id="157688"/>
    <lineage>
        <taxon>Bacteria</taxon>
        <taxon>Fusobacteriati</taxon>
        <taxon>Fusobacteriota</taxon>
        <taxon>Fusobacteriia</taxon>
        <taxon>Fusobacteriales</taxon>
        <taxon>Leptotrichiaceae</taxon>
        <taxon>Leptotrichia</taxon>
    </lineage>
</organism>
<reference evidence="1 2" key="1">
    <citation type="submission" date="2019-07" db="EMBL/GenBank/DDBJ databases">
        <title>Complete Genome Sequence of Leptotrichia hofstadii Strain JCM16775.</title>
        <authorList>
            <person name="Watanabe S."/>
            <person name="Cui L."/>
        </authorList>
    </citation>
    <scope>NUCLEOTIDE SEQUENCE [LARGE SCALE GENOMIC DNA]</scope>
    <source>
        <strain evidence="1 2">JCM16775</strain>
    </source>
</reference>
<evidence type="ECO:0000313" key="1">
    <source>
        <dbReference type="EMBL" id="BBM38792.1"/>
    </source>
</evidence>